<reference evidence="2 3" key="1">
    <citation type="journal article" date="2019" name="Extremophiles">
        <title>Biogeography of thermophiles and predominance of Thermus scotoductus in domestic water heaters.</title>
        <authorList>
            <person name="Wilpiszeski R.L."/>
            <person name="Zhang Z."/>
            <person name="House C.H."/>
        </authorList>
    </citation>
    <scope>NUCLEOTIDE SEQUENCE [LARGE SCALE GENOMIC DNA]</scope>
    <source>
        <strain evidence="2 3">38_S38</strain>
    </source>
</reference>
<accession>A0A430RC55</accession>
<dbReference type="EMBL" id="PELM01000030">
    <property type="protein sequence ID" value="RTH04954.1"/>
    <property type="molecule type" value="Genomic_DNA"/>
</dbReference>
<name>A0A430RC55_THESC</name>
<dbReference type="RefSeq" id="WP_126187037.1">
    <property type="nucleotide sequence ID" value="NZ_PELM01000030.1"/>
</dbReference>
<feature type="region of interest" description="Disordered" evidence="1">
    <location>
        <begin position="53"/>
        <end position="110"/>
    </location>
</feature>
<evidence type="ECO:0000256" key="1">
    <source>
        <dbReference type="SAM" id="MobiDB-lite"/>
    </source>
</evidence>
<dbReference type="AlphaFoldDB" id="A0A430RC55"/>
<feature type="compositionally biased region" description="Low complexity" evidence="1">
    <location>
        <begin position="53"/>
        <end position="62"/>
    </location>
</feature>
<protein>
    <recommendedName>
        <fullName evidence="4">Replication protein</fullName>
    </recommendedName>
</protein>
<proteinExistence type="predicted"/>
<evidence type="ECO:0000313" key="3">
    <source>
        <dbReference type="Proteomes" id="UP000288082"/>
    </source>
</evidence>
<dbReference type="Proteomes" id="UP000288082">
    <property type="component" value="Unassembled WGS sequence"/>
</dbReference>
<evidence type="ECO:0008006" key="4">
    <source>
        <dbReference type="Google" id="ProtNLM"/>
    </source>
</evidence>
<organism evidence="2 3">
    <name type="scientific">Thermus scotoductus</name>
    <dbReference type="NCBI Taxonomy" id="37636"/>
    <lineage>
        <taxon>Bacteria</taxon>
        <taxon>Thermotogati</taxon>
        <taxon>Deinococcota</taxon>
        <taxon>Deinococci</taxon>
        <taxon>Thermales</taxon>
        <taxon>Thermaceae</taxon>
        <taxon>Thermus</taxon>
    </lineage>
</organism>
<sequence length="410" mass="44917">MTPEEVKGNGYQKPEVQAGISAASRAFLEALARRKRARGEEVPPLYQQLLGLLPEGPLTPEGAQEHSQGTEAVAATLPPPPPALSALPEGPIPTREELAQSPPPPEVMPQSPLAVADRLLAKGEAEGTLPPLSERAREVYRTLLALGVAWLRRLLGGKRPPRSLSQLTVFVPNDALIAVLGIPSASLYRALGELTEKGLITRAAWRTAATLRGKSGVYAAGTLYAVRLPHRTRRPRLGAEDFAHPWRDLEGDVERGKTAWRALRESKEKPLKGDAEVLEFLLDFSLSPPRQKTPLAIDSLTGLLRAKPADRRRRVEELALGLAKEFKDPGSVRFYAWVLWNALRAEIYGMWEGALALVEWAIARVREALAASLMSSRKEGIRRPGALLAHLLNQQGLLPLLRQAPQWRVA</sequence>
<evidence type="ECO:0000313" key="2">
    <source>
        <dbReference type="EMBL" id="RTH04954.1"/>
    </source>
</evidence>
<gene>
    <name evidence="2" type="ORF">CSW50_01475</name>
</gene>
<comment type="caution">
    <text evidence="2">The sequence shown here is derived from an EMBL/GenBank/DDBJ whole genome shotgun (WGS) entry which is preliminary data.</text>
</comment>